<protein>
    <submittedName>
        <fullName evidence="2">Membrane protein</fullName>
    </submittedName>
</protein>
<feature type="transmembrane region" description="Helical" evidence="1">
    <location>
        <begin position="7"/>
        <end position="27"/>
    </location>
</feature>
<proteinExistence type="predicted"/>
<name>A0A5B8WK06_9CAUD</name>
<evidence type="ECO:0000313" key="2">
    <source>
        <dbReference type="EMBL" id="QED11546.1"/>
    </source>
</evidence>
<evidence type="ECO:0000256" key="1">
    <source>
        <dbReference type="SAM" id="Phobius"/>
    </source>
</evidence>
<keyword evidence="3" id="KW-1185">Reference proteome</keyword>
<dbReference type="GeneID" id="77936418"/>
<organism evidence="2 3">
    <name type="scientific">Arthrobacter phage Qui</name>
    <dbReference type="NCBI Taxonomy" id="2603260"/>
    <lineage>
        <taxon>Viruses</taxon>
        <taxon>Duplodnaviria</taxon>
        <taxon>Heunggongvirae</taxon>
        <taxon>Uroviricota</taxon>
        <taxon>Caudoviricetes</taxon>
        <taxon>Quivirus</taxon>
        <taxon>Quivirus qui</taxon>
    </lineage>
</organism>
<keyword evidence="1" id="KW-0472">Membrane</keyword>
<reference evidence="2 3" key="1">
    <citation type="submission" date="2019-07" db="EMBL/GenBank/DDBJ databases">
        <authorList>
            <person name="Abdullah A."/>
            <person name="Lima G.C."/>
            <person name="Cuneo C.K."/>
            <person name="Ennest D.C."/>
            <person name="Fritz K.J."/>
            <person name="Johnson B.T."/>
            <person name="Larson S.M."/>
            <person name="Lemunyete M.N."/>
            <person name="Murray M.B."/>
            <person name="Osmond D.E."/>
            <person name="Patras K.A."/>
            <person name="Ransibrahmanakul S."/>
            <person name="Simpson K.A."/>
            <person name="Thull B.S."/>
            <person name="Wetzel S."/>
            <person name="Bonilla J.A."/>
            <person name="Klyczek K."/>
            <person name="Garlena R.A."/>
            <person name="Russell D.A."/>
            <person name="Pope W.H."/>
            <person name="Jacobs-Sera D."/>
            <person name="Hatfull G.F."/>
        </authorList>
    </citation>
    <scope>NUCLEOTIDE SEQUENCE [LARGE SCALE GENOMIC DNA]</scope>
</reference>
<gene>
    <name evidence="2" type="primary">56</name>
    <name evidence="2" type="ORF">SEA_QUI_56</name>
</gene>
<dbReference type="Proteomes" id="UP000321915">
    <property type="component" value="Segment"/>
</dbReference>
<keyword evidence="1" id="KW-0812">Transmembrane</keyword>
<dbReference type="RefSeq" id="YP_010660422.1">
    <property type="nucleotide sequence ID" value="NC_070877.1"/>
</dbReference>
<dbReference type="KEGG" id="vg:77936418"/>
<keyword evidence="1" id="KW-1133">Transmembrane helix</keyword>
<evidence type="ECO:0000313" key="3">
    <source>
        <dbReference type="Proteomes" id="UP000321915"/>
    </source>
</evidence>
<dbReference type="EMBL" id="MN183282">
    <property type="protein sequence ID" value="QED11546.1"/>
    <property type="molecule type" value="Genomic_DNA"/>
</dbReference>
<accession>A0A5B8WK06</accession>
<sequence>MKNHNRDFYIGVTQGLIIGAAAAYGTIQLVKLGVDWAKAGIQELKERKEIKTNH</sequence>